<name>A0A2P8GRU5_9MICO</name>
<organism evidence="3 5">
    <name type="scientific">Labedella gwakjiensis</name>
    <dbReference type="NCBI Taxonomy" id="390269"/>
    <lineage>
        <taxon>Bacteria</taxon>
        <taxon>Bacillati</taxon>
        <taxon>Actinomycetota</taxon>
        <taxon>Actinomycetes</taxon>
        <taxon>Micrococcales</taxon>
        <taxon>Microbacteriaceae</taxon>
        <taxon>Labedella</taxon>
    </lineage>
</organism>
<dbReference type="CDD" id="cd02440">
    <property type="entry name" value="AdoMet_MTases"/>
    <property type="match status" value="1"/>
</dbReference>
<dbReference type="GO" id="GO:0008168">
    <property type="term" value="F:methyltransferase activity"/>
    <property type="evidence" value="ECO:0007669"/>
    <property type="project" value="UniProtKB-KW"/>
</dbReference>
<evidence type="ECO:0000313" key="3">
    <source>
        <dbReference type="EMBL" id="PSL36699.1"/>
    </source>
</evidence>
<protein>
    <submittedName>
        <fullName evidence="4">Class I SAM-dependent methyltransferase</fullName>
    </submittedName>
</protein>
<dbReference type="Pfam" id="PF13649">
    <property type="entry name" value="Methyltransf_25"/>
    <property type="match status" value="1"/>
</dbReference>
<keyword evidence="4" id="KW-0489">Methyltransferase</keyword>
<dbReference type="EMBL" id="RZGY01000003">
    <property type="protein sequence ID" value="RUQ84217.1"/>
    <property type="molecule type" value="Genomic_DNA"/>
</dbReference>
<accession>A0A2P8GRU5</accession>
<dbReference type="SUPFAM" id="SSF53335">
    <property type="entry name" value="S-adenosyl-L-methionine-dependent methyltransferases"/>
    <property type="match status" value="1"/>
</dbReference>
<feature type="domain" description="Methyltransferase" evidence="1">
    <location>
        <begin position="101"/>
        <end position="165"/>
    </location>
</feature>
<evidence type="ECO:0000259" key="1">
    <source>
        <dbReference type="Pfam" id="PF13649"/>
    </source>
</evidence>
<dbReference type="RefSeq" id="WP_106561947.1">
    <property type="nucleotide sequence ID" value="NZ_PYAU01000001.1"/>
</dbReference>
<dbReference type="OrthoDB" id="9810570at2"/>
<dbReference type="AlphaFoldDB" id="A0A2P8GRU5"/>
<keyword evidence="4" id="KW-0808">Transferase</keyword>
<keyword evidence="6" id="KW-1185">Reference proteome</keyword>
<dbReference type="InterPro" id="IPR029063">
    <property type="entry name" value="SAM-dependent_MTases_sf"/>
</dbReference>
<dbReference type="EMBL" id="PYAU01000001">
    <property type="protein sequence ID" value="PSL36699.1"/>
    <property type="molecule type" value="Genomic_DNA"/>
</dbReference>
<proteinExistence type="predicted"/>
<comment type="caution">
    <text evidence="3">The sequence shown here is derived from an EMBL/GenBank/DDBJ whole genome shotgun (WGS) entry which is preliminary data.</text>
</comment>
<reference evidence="3 5" key="1">
    <citation type="submission" date="2018-03" db="EMBL/GenBank/DDBJ databases">
        <title>Genomic Encyclopedia of Archaeal and Bacterial Type Strains, Phase II (KMG-II): from individual species to whole genera.</title>
        <authorList>
            <person name="Goeker M."/>
        </authorList>
    </citation>
    <scope>NUCLEOTIDE SEQUENCE [LARGE SCALE GENOMIC DNA]</scope>
    <source>
        <strain evidence="3 5">DSM 21548</strain>
    </source>
</reference>
<dbReference type="InterPro" id="IPR041698">
    <property type="entry name" value="Methyltransf_25"/>
</dbReference>
<evidence type="ECO:0000313" key="5">
    <source>
        <dbReference type="Proteomes" id="UP000241203"/>
    </source>
</evidence>
<gene>
    <name evidence="3" type="ORF">CLV49_0297</name>
    <name evidence="4" type="ORF">ELQ93_15470</name>
</gene>
<dbReference type="Pfam" id="PF18096">
    <property type="entry name" value="Thump_like"/>
    <property type="match status" value="1"/>
</dbReference>
<dbReference type="Proteomes" id="UP000241203">
    <property type="component" value="Unassembled WGS sequence"/>
</dbReference>
<dbReference type="GO" id="GO:0032259">
    <property type="term" value="P:methylation"/>
    <property type="evidence" value="ECO:0007669"/>
    <property type="project" value="UniProtKB-KW"/>
</dbReference>
<dbReference type="Gene3D" id="3.40.50.150">
    <property type="entry name" value="Vaccinia Virus protein VP39"/>
    <property type="match status" value="1"/>
</dbReference>
<reference evidence="4 6" key="2">
    <citation type="submission" date="2018-12" db="EMBL/GenBank/DDBJ databases">
        <authorList>
            <person name="hu s."/>
            <person name="Xu Y."/>
            <person name="Xu B."/>
            <person name="Li F."/>
        </authorList>
    </citation>
    <scope>NUCLEOTIDE SEQUENCE [LARGE SCALE GENOMIC DNA]</scope>
    <source>
        <strain evidence="4 6">KSW2-17</strain>
    </source>
</reference>
<feature type="domain" description="THUMP-like" evidence="2">
    <location>
        <begin position="321"/>
        <end position="393"/>
    </location>
</feature>
<dbReference type="InterPro" id="IPR041497">
    <property type="entry name" value="Thump-like"/>
</dbReference>
<evidence type="ECO:0000313" key="6">
    <source>
        <dbReference type="Proteomes" id="UP000268291"/>
    </source>
</evidence>
<sequence length="404" mass="43116">MDRAELVELLTPSGLALLDSVAAGTPSELVSTVTRLRAEGHPAALVSAVLGQARLRARASRKFGPFAERMLFTQAGLEQATRLRVAALHAGRFASAGLTRVVDLGCGIGGDALALASLDIAVTAVEIDEVTAAIASYNLAPFPSSSVVHADARDVDIDGFDAVYADPARRSAGHSETTRVTDPDEYTPSLDLLWEIAGRKPVGIKLGPGFDRSRIPDDVEAQWVSVDGDVVELGLWTGVLAREGVRRSALVVSDAGAAEMVSDGDSEDEHVRPIGSYLYEPNGAVIRARLIGDLARRTGAGILSERIAYLTSDELVATPFAQAFRVIADLPLDEKTIKKELRTRRVGVLEVKKRGADIDPAVFRRKMSLSGPESATIVLTRVAGRHRALLVERVPSDETSVRDS</sequence>
<evidence type="ECO:0000259" key="2">
    <source>
        <dbReference type="Pfam" id="PF18096"/>
    </source>
</evidence>
<evidence type="ECO:0000313" key="4">
    <source>
        <dbReference type="EMBL" id="RUQ84217.1"/>
    </source>
</evidence>
<dbReference type="Proteomes" id="UP000268291">
    <property type="component" value="Unassembled WGS sequence"/>
</dbReference>